<organism evidence="11 12">
    <name type="scientific">Micavibrio aeruginosavorus EPB</name>
    <dbReference type="NCBI Taxonomy" id="349215"/>
    <lineage>
        <taxon>Bacteria</taxon>
        <taxon>Pseudomonadati</taxon>
        <taxon>Bdellovibrionota</taxon>
        <taxon>Bdellovibrionia</taxon>
        <taxon>Bdellovibrionales</taxon>
        <taxon>Pseudobdellovibrionaceae</taxon>
        <taxon>Micavibrio</taxon>
    </lineage>
</organism>
<comment type="subcellular location">
    <subcellularLocation>
        <location evidence="2 7">Cytoplasm</location>
    </subcellularLocation>
</comment>
<dbReference type="KEGG" id="man:A11S_1430"/>
<evidence type="ECO:0000256" key="4">
    <source>
        <dbReference type="ARBA" id="ARBA00022438"/>
    </source>
</evidence>
<dbReference type="Proteomes" id="UP000011932">
    <property type="component" value="Chromosome"/>
</dbReference>
<dbReference type="NCBIfam" id="TIGR01249">
    <property type="entry name" value="pro_imino_pep_1"/>
    <property type="match status" value="1"/>
</dbReference>
<reference evidence="11 12" key="1">
    <citation type="journal article" date="2013" name="ISME J.">
        <title>By their genes ye shall know them: genomic signatures of predatory bacteria.</title>
        <authorList>
            <person name="Pasternak Z."/>
            <person name="Pietrokovski S."/>
            <person name="Rotem O."/>
            <person name="Gophna U."/>
            <person name="Lurie-Weinberger M.N."/>
            <person name="Jurkevitch E."/>
        </authorList>
    </citation>
    <scope>NUCLEOTIDE SEQUENCE [LARGE SCALE GENOMIC DNA]</scope>
    <source>
        <strain evidence="11">EPB</strain>
    </source>
</reference>
<dbReference type="PATRIC" id="fig|349215.9.peg.1380"/>
<dbReference type="PANTHER" id="PTHR43722:SF2">
    <property type="entry name" value="PROLINE IMINOPEPTIDASE"/>
    <property type="match status" value="1"/>
</dbReference>
<evidence type="ECO:0000256" key="9">
    <source>
        <dbReference type="RuleBase" id="RU003421"/>
    </source>
</evidence>
<keyword evidence="4 7" id="KW-0031">Aminopeptidase</keyword>
<name>M4VYH2_9BACT</name>
<sequence length="297" mass="33724">MDDTHNLYWEQSGNPDGVPIVLLHGGPGAGATPTHRRFFDPAHYRIIIFDQRGAGRSTPLGCTQDNTLSHLVDDIEKLRARLNIERWHIFGGSWGSTLAMAYAAAHPKRCISLILRGIFLMEADEVEWFLYGMRMIFPEAWERFVSIIPEHERGDLLNAYHRRLNGDDKTVQMEAALRWALYEGACASLLPHHETLTSDDQRNHALALAILECHYFKHNVIPPDQSLMKSVSILRNIPTTIVHGRYDVICPIRKAYDLHLIWPEADYVVVPDGGHSAMDPAIRSRLIEAVEHAKTLR</sequence>
<dbReference type="EC" id="3.4.11.5" evidence="7 9"/>
<dbReference type="InterPro" id="IPR005944">
    <property type="entry name" value="Pro_iminopeptidase"/>
</dbReference>
<dbReference type="AlphaFoldDB" id="M4VYH2"/>
<evidence type="ECO:0000256" key="6">
    <source>
        <dbReference type="ARBA" id="ARBA00022801"/>
    </source>
</evidence>
<accession>M4VYH2</accession>
<dbReference type="PRINTS" id="PR00111">
    <property type="entry name" value="ABHYDROLASE"/>
</dbReference>
<dbReference type="SUPFAM" id="SSF53474">
    <property type="entry name" value="alpha/beta-Hydrolases"/>
    <property type="match status" value="1"/>
</dbReference>
<proteinExistence type="inferred from homology"/>
<evidence type="ECO:0000256" key="3">
    <source>
        <dbReference type="ARBA" id="ARBA00010088"/>
    </source>
</evidence>
<dbReference type="PRINTS" id="PR00793">
    <property type="entry name" value="PROAMNOPTASE"/>
</dbReference>
<feature type="active site" description="Nucleophile" evidence="8">
    <location>
        <position position="93"/>
    </location>
</feature>
<comment type="catalytic activity">
    <reaction evidence="1 7 9">
        <text>Release of N-terminal proline from a peptide.</text>
        <dbReference type="EC" id="3.4.11.5"/>
    </reaction>
</comment>
<dbReference type="Gene3D" id="3.40.50.1820">
    <property type="entry name" value="alpha/beta hydrolase"/>
    <property type="match status" value="1"/>
</dbReference>
<dbReference type="Pfam" id="PF00561">
    <property type="entry name" value="Abhydrolase_1"/>
    <property type="match status" value="1"/>
</dbReference>
<dbReference type="HOGENOM" id="CLU_043739_2_2_5"/>
<keyword evidence="7" id="KW-0963">Cytoplasm</keyword>
<dbReference type="GO" id="GO:0004177">
    <property type="term" value="F:aminopeptidase activity"/>
    <property type="evidence" value="ECO:0007669"/>
    <property type="project" value="UniProtKB-UniRule"/>
</dbReference>
<dbReference type="STRING" id="349215.A11S_1430"/>
<evidence type="ECO:0000256" key="2">
    <source>
        <dbReference type="ARBA" id="ARBA00004496"/>
    </source>
</evidence>
<evidence type="ECO:0000256" key="7">
    <source>
        <dbReference type="PIRNR" id="PIRNR006431"/>
    </source>
</evidence>
<feature type="domain" description="AB hydrolase-1" evidence="10">
    <location>
        <begin position="19"/>
        <end position="278"/>
    </location>
</feature>
<dbReference type="GO" id="GO:0005737">
    <property type="term" value="C:cytoplasm"/>
    <property type="evidence" value="ECO:0007669"/>
    <property type="project" value="UniProtKB-SubCell"/>
</dbReference>
<dbReference type="MEROPS" id="S33.001"/>
<evidence type="ECO:0000259" key="10">
    <source>
        <dbReference type="Pfam" id="PF00561"/>
    </source>
</evidence>
<dbReference type="PANTHER" id="PTHR43722">
    <property type="entry name" value="PROLINE IMINOPEPTIDASE"/>
    <property type="match status" value="1"/>
</dbReference>
<gene>
    <name evidence="11" type="ORF">A11S_1430</name>
</gene>
<dbReference type="GO" id="GO:0006508">
    <property type="term" value="P:proteolysis"/>
    <property type="evidence" value="ECO:0007669"/>
    <property type="project" value="UniProtKB-KW"/>
</dbReference>
<keyword evidence="5 7" id="KW-0645">Protease</keyword>
<feature type="active site" description="Proton donor" evidence="8">
    <location>
        <position position="275"/>
    </location>
</feature>
<evidence type="ECO:0000256" key="8">
    <source>
        <dbReference type="PIRSR" id="PIRSR006431-1"/>
    </source>
</evidence>
<dbReference type="EMBL" id="CP003538">
    <property type="protein sequence ID" value="AGH98239.1"/>
    <property type="molecule type" value="Genomic_DNA"/>
</dbReference>
<keyword evidence="6 7" id="KW-0378">Hydrolase</keyword>
<dbReference type="InterPro" id="IPR000073">
    <property type="entry name" value="AB_hydrolase_1"/>
</dbReference>
<comment type="similarity">
    <text evidence="3 7 9">Belongs to the peptidase S33 family.</text>
</comment>
<protein>
    <recommendedName>
        <fullName evidence="7 9">Proline iminopeptidase</fullName>
        <shortName evidence="7">PIP</shortName>
        <ecNumber evidence="7 9">3.4.11.5</ecNumber>
    </recommendedName>
    <alternativeName>
        <fullName evidence="7">Prolyl aminopeptidase</fullName>
    </alternativeName>
</protein>
<feature type="active site" evidence="8">
    <location>
        <position position="247"/>
    </location>
</feature>
<dbReference type="InterPro" id="IPR029058">
    <property type="entry name" value="AB_hydrolase_fold"/>
</dbReference>
<dbReference type="InterPro" id="IPR002410">
    <property type="entry name" value="Peptidase_S33"/>
</dbReference>
<dbReference type="PIRSF" id="PIRSF006431">
    <property type="entry name" value="Pept_S33"/>
    <property type="match status" value="1"/>
</dbReference>
<evidence type="ECO:0000313" key="11">
    <source>
        <dbReference type="EMBL" id="AGH98239.1"/>
    </source>
</evidence>
<evidence type="ECO:0000256" key="5">
    <source>
        <dbReference type="ARBA" id="ARBA00022670"/>
    </source>
</evidence>
<evidence type="ECO:0000313" key="12">
    <source>
        <dbReference type="Proteomes" id="UP000011932"/>
    </source>
</evidence>
<evidence type="ECO:0000256" key="1">
    <source>
        <dbReference type="ARBA" id="ARBA00001585"/>
    </source>
</evidence>